<feature type="active site" evidence="5">
    <location>
        <position position="308"/>
    </location>
</feature>
<evidence type="ECO:0000256" key="8">
    <source>
        <dbReference type="SAM" id="SignalP"/>
    </source>
</evidence>
<name>A0A5C2SNB2_9APHY</name>
<evidence type="ECO:0000256" key="5">
    <source>
        <dbReference type="PIRSR" id="PIRSR601461-1"/>
    </source>
</evidence>
<dbReference type="PANTHER" id="PTHR47966">
    <property type="entry name" value="BETA-SITE APP-CLEAVING ENZYME, ISOFORM A-RELATED"/>
    <property type="match status" value="1"/>
</dbReference>
<protein>
    <submittedName>
        <fullName evidence="10">Acid protease</fullName>
    </submittedName>
</protein>
<evidence type="ECO:0000313" key="10">
    <source>
        <dbReference type="EMBL" id="RPD62976.1"/>
    </source>
</evidence>
<dbReference type="EMBL" id="ML122257">
    <property type="protein sequence ID" value="RPD62976.1"/>
    <property type="molecule type" value="Genomic_DNA"/>
</dbReference>
<feature type="disulfide bond" evidence="6">
    <location>
        <begin position="142"/>
        <end position="147"/>
    </location>
</feature>
<dbReference type="InterPro" id="IPR034164">
    <property type="entry name" value="Pepsin-like_dom"/>
</dbReference>
<keyword evidence="8" id="KW-0732">Signal</keyword>
<dbReference type="GO" id="GO:0004190">
    <property type="term" value="F:aspartic-type endopeptidase activity"/>
    <property type="evidence" value="ECO:0007669"/>
    <property type="project" value="UniProtKB-KW"/>
</dbReference>
<evidence type="ECO:0000256" key="7">
    <source>
        <dbReference type="RuleBase" id="RU000454"/>
    </source>
</evidence>
<dbReference type="PRINTS" id="PR00792">
    <property type="entry name" value="PEPSIN"/>
</dbReference>
<dbReference type="InterPro" id="IPR021109">
    <property type="entry name" value="Peptidase_aspartic_dom_sf"/>
</dbReference>
<dbReference type="InterPro" id="IPR033121">
    <property type="entry name" value="PEPTIDASE_A1"/>
</dbReference>
<dbReference type="OrthoDB" id="15189at2759"/>
<keyword evidence="2 7" id="KW-0645">Protease</keyword>
<evidence type="ECO:0000313" key="11">
    <source>
        <dbReference type="Proteomes" id="UP000313359"/>
    </source>
</evidence>
<accession>A0A5C2SNB2</accession>
<organism evidence="10 11">
    <name type="scientific">Lentinus tigrinus ALCF2SS1-6</name>
    <dbReference type="NCBI Taxonomy" id="1328759"/>
    <lineage>
        <taxon>Eukaryota</taxon>
        <taxon>Fungi</taxon>
        <taxon>Dikarya</taxon>
        <taxon>Basidiomycota</taxon>
        <taxon>Agaricomycotina</taxon>
        <taxon>Agaricomycetes</taxon>
        <taxon>Polyporales</taxon>
        <taxon>Polyporaceae</taxon>
        <taxon>Lentinus</taxon>
    </lineage>
</organism>
<evidence type="ECO:0000256" key="2">
    <source>
        <dbReference type="ARBA" id="ARBA00022670"/>
    </source>
</evidence>
<gene>
    <name evidence="10" type="ORF">L227DRAFT_644506</name>
</gene>
<dbReference type="PROSITE" id="PS51767">
    <property type="entry name" value="PEPTIDASE_A1"/>
    <property type="match status" value="1"/>
</dbReference>
<dbReference type="AlphaFoldDB" id="A0A5C2SNB2"/>
<dbReference type="Proteomes" id="UP000313359">
    <property type="component" value="Unassembled WGS sequence"/>
</dbReference>
<dbReference type="Pfam" id="PF00026">
    <property type="entry name" value="Asp"/>
    <property type="match status" value="1"/>
</dbReference>
<reference evidence="10" key="1">
    <citation type="journal article" date="2018" name="Genome Biol. Evol.">
        <title>Genomics and development of Lentinus tigrinus, a white-rot wood-decaying mushroom with dimorphic fruiting bodies.</title>
        <authorList>
            <person name="Wu B."/>
            <person name="Xu Z."/>
            <person name="Knudson A."/>
            <person name="Carlson A."/>
            <person name="Chen N."/>
            <person name="Kovaka S."/>
            <person name="LaButti K."/>
            <person name="Lipzen A."/>
            <person name="Pennachio C."/>
            <person name="Riley R."/>
            <person name="Schakwitz W."/>
            <person name="Umezawa K."/>
            <person name="Ohm R.A."/>
            <person name="Grigoriev I.V."/>
            <person name="Nagy L.G."/>
            <person name="Gibbons J."/>
            <person name="Hibbett D."/>
        </authorList>
    </citation>
    <scope>NUCLEOTIDE SEQUENCE [LARGE SCALE GENOMIC DNA]</scope>
    <source>
        <strain evidence="10">ALCF2SS1-6</strain>
    </source>
</reference>
<feature type="chain" id="PRO_5022953911" evidence="8">
    <location>
        <begin position="19"/>
        <end position="421"/>
    </location>
</feature>
<dbReference type="CDD" id="cd05471">
    <property type="entry name" value="pepsin_like"/>
    <property type="match status" value="1"/>
</dbReference>
<comment type="similarity">
    <text evidence="1 7">Belongs to the peptidase A1 family.</text>
</comment>
<feature type="signal peptide" evidence="8">
    <location>
        <begin position="1"/>
        <end position="18"/>
    </location>
</feature>
<dbReference type="InterPro" id="IPR001969">
    <property type="entry name" value="Aspartic_peptidase_AS"/>
</dbReference>
<dbReference type="PROSITE" id="PS00141">
    <property type="entry name" value="ASP_PROTEASE"/>
    <property type="match status" value="1"/>
</dbReference>
<evidence type="ECO:0000256" key="1">
    <source>
        <dbReference type="ARBA" id="ARBA00007447"/>
    </source>
</evidence>
<evidence type="ECO:0000256" key="3">
    <source>
        <dbReference type="ARBA" id="ARBA00022750"/>
    </source>
</evidence>
<dbReference type="Gene3D" id="2.40.70.10">
    <property type="entry name" value="Acid Proteases"/>
    <property type="match status" value="2"/>
</dbReference>
<feature type="domain" description="Peptidase A1" evidence="9">
    <location>
        <begin position="111"/>
        <end position="418"/>
    </location>
</feature>
<evidence type="ECO:0000256" key="4">
    <source>
        <dbReference type="ARBA" id="ARBA00022801"/>
    </source>
</evidence>
<keyword evidence="11" id="KW-1185">Reference proteome</keyword>
<evidence type="ECO:0000259" key="9">
    <source>
        <dbReference type="PROSITE" id="PS51767"/>
    </source>
</evidence>
<dbReference type="STRING" id="1328759.A0A5C2SNB2"/>
<dbReference type="InterPro" id="IPR001461">
    <property type="entry name" value="Aspartic_peptidase_A1"/>
</dbReference>
<dbReference type="FunFam" id="2.40.70.10:FF:000115">
    <property type="entry name" value="Lysosomal aspartic protease"/>
    <property type="match status" value="1"/>
</dbReference>
<evidence type="ECO:0000256" key="6">
    <source>
        <dbReference type="PIRSR" id="PIRSR601461-2"/>
    </source>
</evidence>
<feature type="active site" evidence="5">
    <location>
        <position position="129"/>
    </location>
</feature>
<keyword evidence="6" id="KW-1015">Disulfide bond</keyword>
<dbReference type="PANTHER" id="PTHR47966:SF51">
    <property type="entry name" value="BETA-SITE APP-CLEAVING ENZYME, ISOFORM A-RELATED"/>
    <property type="match status" value="1"/>
</dbReference>
<dbReference type="SUPFAM" id="SSF50630">
    <property type="entry name" value="Acid proteases"/>
    <property type="match status" value="1"/>
</dbReference>
<keyword evidence="3 7" id="KW-0064">Aspartyl protease</keyword>
<keyword evidence="4 7" id="KW-0378">Hydrolase</keyword>
<proteinExistence type="inferred from homology"/>
<sequence length="421" mass="44838">MSIKDILTVLSFVLSTTAGPVLHGNGGSVPLTQRRSCTNDDGWFDHGMAAERVARDHNKHRNNLMNLQKNCGREAFNEGANILPPMDFTSGLQNKKRQSESLVDEDNDEYWAGRLSIGNPGESFLVNFDTGSADLWVPSTNCTDSQCSPKQKYNSSASSSGVPTSSSFLIKYGDGSSVSGPVWTETVVAAGVKVTAQNFSPVNTLSPMFGNEAADGIFGLAFPAISSMHKTPFLLNAKNQGRVKSATFGIKLAKTKSELYLGGTNPSLYTGDIEYHSVTGKAGYWQTSGGNLVVSNSLIASSLTTIIDSGTTFIYGPPDQVDAMYKSVPDAAPYASMPGFYSFPCISAPSNVAFNWGGKNWTISAANMNAGKVSLTQCVGAIAAKDLGLGKNTWLIGDSFMKNVYTAFSFDNNSVGFATLK</sequence>
<dbReference type="GO" id="GO:0006508">
    <property type="term" value="P:proteolysis"/>
    <property type="evidence" value="ECO:0007669"/>
    <property type="project" value="UniProtKB-KW"/>
</dbReference>